<accession>E0IFD9</accession>
<evidence type="ECO:0008006" key="3">
    <source>
        <dbReference type="Google" id="ProtNLM"/>
    </source>
</evidence>
<proteinExistence type="predicted"/>
<gene>
    <name evidence="1" type="ORF">PaecuDRAFT_4380</name>
</gene>
<dbReference type="InterPro" id="IPR032466">
    <property type="entry name" value="Metal_Hydrolase"/>
</dbReference>
<organism evidence="1 2">
    <name type="scientific">Paenibacillus curdlanolyticus YK9</name>
    <dbReference type="NCBI Taxonomy" id="717606"/>
    <lineage>
        <taxon>Bacteria</taxon>
        <taxon>Bacillati</taxon>
        <taxon>Bacillota</taxon>
        <taxon>Bacilli</taxon>
        <taxon>Bacillales</taxon>
        <taxon>Paenibacillaceae</taxon>
        <taxon>Paenibacillus</taxon>
    </lineage>
</organism>
<dbReference type="SUPFAM" id="SSF51556">
    <property type="entry name" value="Metallo-dependent hydrolases"/>
    <property type="match status" value="1"/>
</dbReference>
<name>E0IFD9_9BACL</name>
<dbReference type="EMBL" id="AEDD01000013">
    <property type="protein sequence ID" value="EFM08915.1"/>
    <property type="molecule type" value="Genomic_DNA"/>
</dbReference>
<dbReference type="AlphaFoldDB" id="E0IFD9"/>
<reference evidence="1 2" key="1">
    <citation type="submission" date="2010-07" db="EMBL/GenBank/DDBJ databases">
        <title>The draft genome of Paenibacillus curdlanolyticus YK9.</title>
        <authorList>
            <consortium name="US DOE Joint Genome Institute (JGI-PGF)"/>
            <person name="Lucas S."/>
            <person name="Copeland A."/>
            <person name="Lapidus A."/>
            <person name="Cheng J.-F."/>
            <person name="Bruce D."/>
            <person name="Goodwin L."/>
            <person name="Pitluck S."/>
            <person name="Land M.L."/>
            <person name="Hauser L."/>
            <person name="Chang Y.-J."/>
            <person name="Jeffries C."/>
            <person name="Anderson I.J."/>
            <person name="Johnson E."/>
            <person name="Loganathan U."/>
            <person name="Mulhopadhyay B."/>
            <person name="Kyrpides N."/>
            <person name="Woyke T.J."/>
        </authorList>
    </citation>
    <scope>NUCLEOTIDE SEQUENCE [LARGE SCALE GENOMIC DNA]</scope>
    <source>
        <strain evidence="1 2">YK9</strain>
    </source>
</reference>
<evidence type="ECO:0000313" key="1">
    <source>
        <dbReference type="EMBL" id="EFM08915.1"/>
    </source>
</evidence>
<dbReference type="eggNOG" id="ENOG5033PU6">
    <property type="taxonomic scope" value="Bacteria"/>
</dbReference>
<dbReference type="Proteomes" id="UP000005387">
    <property type="component" value="Unassembled WGS sequence"/>
</dbReference>
<dbReference type="STRING" id="717606.PaecuDRAFT_4380"/>
<dbReference type="Gene3D" id="3.20.20.140">
    <property type="entry name" value="Metal-dependent hydrolases"/>
    <property type="match status" value="1"/>
</dbReference>
<evidence type="ECO:0000313" key="2">
    <source>
        <dbReference type="Proteomes" id="UP000005387"/>
    </source>
</evidence>
<protein>
    <recommendedName>
        <fullName evidence="3">N-acetylglucosamine-6-phosphate deacetylase</fullName>
    </recommendedName>
</protein>
<sequence length="436" mass="48767">MLSAPSFNCPAYLGSDGIMRLAEIAYKDDKWARFELGSEGIFKKSGSYLVPSIPVEFHCHGIGEYDFSNLDELDMDKINALAEREGIYCVPSIFLPHHQLDQFVAVMKAFHEQKKKGNYPNILGISLEGPLLASFAGTPEKGNWAPLKEEWKKIATCGQYGLLYTVLSPDAMTENSYLKKYITPEHPSIEWIVDTLVEAGVKPALGHFQKAYPEETSKLITNVINTAQKRSNHAGSTAVLTDHLFNDMPNNFKHTWRTPQERTQRLEGLKSAQLEQWNIESVNTLVGEVPGTLIRAAKEGLLTICMNFDSEHVDLEVARRVVELVGSQGIIAMTDRIDTDEMCGQSLEKIEGNNLWYQGKGYVAAGSYTIDRLMHNIRSIGFNEQTVWNLTSFVPLRAAGHHLNAQAAHAAQPFSFIDETKGRNHFKSHVPEFVLA</sequence>
<dbReference type="RefSeq" id="WP_006040363.1">
    <property type="nucleotide sequence ID" value="NZ_AEDD01000013.1"/>
</dbReference>
<keyword evidence="2" id="KW-1185">Reference proteome</keyword>
<dbReference type="OrthoDB" id="2516244at2"/>